<accession>A0AAU7XHE2</accession>
<keyword evidence="5" id="KW-0812">Transmembrane</keyword>
<evidence type="ECO:0000256" key="4">
    <source>
        <dbReference type="ARBA" id="ARBA00022452"/>
    </source>
</evidence>
<reference evidence="9" key="1">
    <citation type="submission" date="2024-06" db="EMBL/GenBank/DDBJ databases">
        <title>Methylostella associata gen. nov., sp. nov., a novel Ancalomicrobiaceae-affiliated facultatively methylotrophic bacteria that feed on methanotrophs of the genus Methylococcus.</title>
        <authorList>
            <person name="Saltykova V."/>
            <person name="Danilova O.V."/>
            <person name="Oshkin I.Y."/>
            <person name="Belova S.E."/>
            <person name="Pimenov N.V."/>
            <person name="Dedysh S.N."/>
        </authorList>
    </citation>
    <scope>NUCLEOTIDE SEQUENCE</scope>
    <source>
        <strain evidence="9">S20</strain>
    </source>
</reference>
<dbReference type="GO" id="GO:0015288">
    <property type="term" value="F:porin activity"/>
    <property type="evidence" value="ECO:0007669"/>
    <property type="project" value="TreeGrafter"/>
</dbReference>
<dbReference type="Pfam" id="PF02321">
    <property type="entry name" value="OEP"/>
    <property type="match status" value="2"/>
</dbReference>
<dbReference type="InterPro" id="IPR010130">
    <property type="entry name" value="T1SS_OMP_TolC"/>
</dbReference>
<evidence type="ECO:0000256" key="1">
    <source>
        <dbReference type="ARBA" id="ARBA00004442"/>
    </source>
</evidence>
<organism evidence="9">
    <name type="scientific">Methyloraptor flagellatus</name>
    <dbReference type="NCBI Taxonomy" id="3162530"/>
    <lineage>
        <taxon>Bacteria</taxon>
        <taxon>Pseudomonadati</taxon>
        <taxon>Pseudomonadota</taxon>
        <taxon>Alphaproteobacteria</taxon>
        <taxon>Hyphomicrobiales</taxon>
        <taxon>Ancalomicrobiaceae</taxon>
        <taxon>Methyloraptor</taxon>
    </lineage>
</organism>
<keyword evidence="7" id="KW-0998">Cell outer membrane</keyword>
<evidence type="ECO:0000313" key="9">
    <source>
        <dbReference type="EMBL" id="XBY46278.1"/>
    </source>
</evidence>
<dbReference type="RefSeq" id="WP_407051373.1">
    <property type="nucleotide sequence ID" value="NZ_CP158568.1"/>
</dbReference>
<comment type="similarity">
    <text evidence="2">Belongs to the outer membrane factor (OMF) (TC 1.B.17) family.</text>
</comment>
<evidence type="ECO:0000256" key="6">
    <source>
        <dbReference type="ARBA" id="ARBA00023136"/>
    </source>
</evidence>
<feature type="signal peptide" evidence="8">
    <location>
        <begin position="1"/>
        <end position="25"/>
    </location>
</feature>
<evidence type="ECO:0000256" key="3">
    <source>
        <dbReference type="ARBA" id="ARBA00022448"/>
    </source>
</evidence>
<proteinExistence type="inferred from homology"/>
<keyword evidence="4" id="KW-1134">Transmembrane beta strand</keyword>
<evidence type="ECO:0000256" key="7">
    <source>
        <dbReference type="ARBA" id="ARBA00023237"/>
    </source>
</evidence>
<dbReference type="InterPro" id="IPR003423">
    <property type="entry name" value="OMP_efflux"/>
</dbReference>
<dbReference type="NCBIfam" id="TIGR01844">
    <property type="entry name" value="type_I_sec_TolC"/>
    <property type="match status" value="1"/>
</dbReference>
<protein>
    <submittedName>
        <fullName evidence="9">TolC family outer membrane protein</fullName>
    </submittedName>
</protein>
<dbReference type="GO" id="GO:0009279">
    <property type="term" value="C:cell outer membrane"/>
    <property type="evidence" value="ECO:0007669"/>
    <property type="project" value="UniProtKB-SubCell"/>
</dbReference>
<dbReference type="Gene3D" id="1.20.1600.10">
    <property type="entry name" value="Outer membrane efflux proteins (OEP)"/>
    <property type="match status" value="1"/>
</dbReference>
<name>A0AAU7XHE2_9HYPH</name>
<dbReference type="PANTHER" id="PTHR30026:SF22">
    <property type="entry name" value="OUTER MEMBRANE EFFLUX PROTEIN"/>
    <property type="match status" value="1"/>
</dbReference>
<sequence>MAVKKSVWFGIAAAALLGPVAPAGAQTFQEALALAYNNNPQINIARSTGRATDENVSIAQAGNRPRISASGSYGAQDLQIGAPTGRVGYASNPASMSVTLVQPLFTGFQVENGVKQAEASVLAQREALRNTEQQVLYSAAQIFMEVIRDQALVALQESNTKFLSEQVRAAKDRFGVGEGTQTDVAQAEARYQLAVSQLNAARATLNASRATFRQIVGVEPKKLTGSVPVEKLFPKKIEAAVSAGQSEHPAIRSSVHNVDVAAFNVKVLEGQLLPQLSAQAGVSRQWDQSPSAHSTNSASVGLNLTVPIYQGGSEYAKVRQAKEQLGTARIQVDLARDQVRQAVVAAWGSLQAAGASVAAARAQVEADQLALNGVVEEQRVGQRTTLDVLNAQTELVNARSNLVTAETNRVVLAFQLAQAIGRLDSGHLNLRVTRYDPSQHYNAVKDSWFGLRTPDGR</sequence>
<dbReference type="InterPro" id="IPR051906">
    <property type="entry name" value="TolC-like"/>
</dbReference>
<evidence type="ECO:0000256" key="2">
    <source>
        <dbReference type="ARBA" id="ARBA00007613"/>
    </source>
</evidence>
<feature type="chain" id="PRO_5043795549" evidence="8">
    <location>
        <begin position="26"/>
        <end position="457"/>
    </location>
</feature>
<dbReference type="GO" id="GO:0015562">
    <property type="term" value="F:efflux transmembrane transporter activity"/>
    <property type="evidence" value="ECO:0007669"/>
    <property type="project" value="InterPro"/>
</dbReference>
<keyword evidence="6" id="KW-0472">Membrane</keyword>
<comment type="subcellular location">
    <subcellularLocation>
        <location evidence="1">Cell outer membrane</location>
    </subcellularLocation>
</comment>
<dbReference type="AlphaFoldDB" id="A0AAU7XHE2"/>
<dbReference type="SUPFAM" id="SSF56954">
    <property type="entry name" value="Outer membrane efflux proteins (OEP)"/>
    <property type="match status" value="1"/>
</dbReference>
<keyword evidence="8" id="KW-0732">Signal</keyword>
<gene>
    <name evidence="9" type="ORF">ABS361_08675</name>
</gene>
<keyword evidence="3" id="KW-0813">Transport</keyword>
<dbReference type="GO" id="GO:1990281">
    <property type="term" value="C:efflux pump complex"/>
    <property type="evidence" value="ECO:0007669"/>
    <property type="project" value="TreeGrafter"/>
</dbReference>
<evidence type="ECO:0000256" key="8">
    <source>
        <dbReference type="SAM" id="SignalP"/>
    </source>
</evidence>
<dbReference type="KEGG" id="mflg:ABS361_08675"/>
<dbReference type="EMBL" id="CP158568">
    <property type="protein sequence ID" value="XBY46278.1"/>
    <property type="molecule type" value="Genomic_DNA"/>
</dbReference>
<dbReference type="PANTHER" id="PTHR30026">
    <property type="entry name" value="OUTER MEMBRANE PROTEIN TOLC"/>
    <property type="match status" value="1"/>
</dbReference>
<evidence type="ECO:0000256" key="5">
    <source>
        <dbReference type="ARBA" id="ARBA00022692"/>
    </source>
</evidence>